<dbReference type="RefSeq" id="WP_379597776.1">
    <property type="nucleotide sequence ID" value="NZ_JBHUDE010000085.1"/>
</dbReference>
<evidence type="ECO:0000256" key="1">
    <source>
        <dbReference type="ARBA" id="ARBA00001947"/>
    </source>
</evidence>
<evidence type="ECO:0000256" key="5">
    <source>
        <dbReference type="ARBA" id="ARBA00022833"/>
    </source>
</evidence>
<keyword evidence="9" id="KW-1185">Reference proteome</keyword>
<evidence type="ECO:0000313" key="9">
    <source>
        <dbReference type="Proteomes" id="UP001597221"/>
    </source>
</evidence>
<comment type="similarity">
    <text evidence="2">Belongs to the beta-class carbonic anhydrase family.</text>
</comment>
<accession>A0ABW4HUH6</accession>
<dbReference type="SMART" id="SM00947">
    <property type="entry name" value="Pro_CA"/>
    <property type="match status" value="1"/>
</dbReference>
<evidence type="ECO:0000256" key="7">
    <source>
        <dbReference type="ARBA" id="ARBA00048348"/>
    </source>
</evidence>
<comment type="caution">
    <text evidence="8">The sequence shown here is derived from an EMBL/GenBank/DDBJ whole genome shotgun (WGS) entry which is preliminary data.</text>
</comment>
<evidence type="ECO:0000313" key="8">
    <source>
        <dbReference type="EMBL" id="MFD1608434.1"/>
    </source>
</evidence>
<organism evidence="8 9">
    <name type="scientific">Oceanobacillus luteolus</name>
    <dbReference type="NCBI Taxonomy" id="1274358"/>
    <lineage>
        <taxon>Bacteria</taxon>
        <taxon>Bacillati</taxon>
        <taxon>Bacillota</taxon>
        <taxon>Bacilli</taxon>
        <taxon>Bacillales</taxon>
        <taxon>Bacillaceae</taxon>
        <taxon>Oceanobacillus</taxon>
    </lineage>
</organism>
<dbReference type="Proteomes" id="UP001597221">
    <property type="component" value="Unassembled WGS sequence"/>
</dbReference>
<dbReference type="InterPro" id="IPR001765">
    <property type="entry name" value="Carbonic_anhydrase"/>
</dbReference>
<dbReference type="PANTHER" id="PTHR11002:SF76">
    <property type="entry name" value="CARBONIC ANHYDRASE"/>
    <property type="match status" value="1"/>
</dbReference>
<dbReference type="PANTHER" id="PTHR11002">
    <property type="entry name" value="CARBONIC ANHYDRASE"/>
    <property type="match status" value="1"/>
</dbReference>
<dbReference type="SUPFAM" id="SSF53056">
    <property type="entry name" value="beta-carbonic anhydrase, cab"/>
    <property type="match status" value="1"/>
</dbReference>
<dbReference type="InterPro" id="IPR036874">
    <property type="entry name" value="Carbonic_anhydrase_sf"/>
</dbReference>
<gene>
    <name evidence="8" type="ORF">ACFSBH_12330</name>
</gene>
<dbReference type="Gene3D" id="3.40.1050.10">
    <property type="entry name" value="Carbonic anhydrase"/>
    <property type="match status" value="1"/>
</dbReference>
<dbReference type="Pfam" id="PF00484">
    <property type="entry name" value="Pro_CA"/>
    <property type="match status" value="1"/>
</dbReference>
<comment type="catalytic activity">
    <reaction evidence="7">
        <text>hydrogencarbonate + H(+) = CO2 + H2O</text>
        <dbReference type="Rhea" id="RHEA:10748"/>
        <dbReference type="ChEBI" id="CHEBI:15377"/>
        <dbReference type="ChEBI" id="CHEBI:15378"/>
        <dbReference type="ChEBI" id="CHEBI:16526"/>
        <dbReference type="ChEBI" id="CHEBI:17544"/>
        <dbReference type="EC" id="4.2.1.1"/>
    </reaction>
</comment>
<dbReference type="InterPro" id="IPR015892">
    <property type="entry name" value="Carbonic_anhydrase_CS"/>
</dbReference>
<sequence>MSKQIMADNNQGFVNSILKEDPHYFERLKEGQSPEYFVIACSDSRVSPSIVANMPLGSMFVHRNIANQVTDDDTSLNASLYYALKHLKVKKIVIKGHTSCGGIEAACSGNNENELKSWISKIKKGLPDTCNLSQQELSKQNILQQIENLKSHL</sequence>
<keyword evidence="5" id="KW-0862">Zinc</keyword>
<evidence type="ECO:0000256" key="6">
    <source>
        <dbReference type="ARBA" id="ARBA00023239"/>
    </source>
</evidence>
<evidence type="ECO:0000256" key="4">
    <source>
        <dbReference type="ARBA" id="ARBA00022723"/>
    </source>
</evidence>
<dbReference type="PROSITE" id="PS00704">
    <property type="entry name" value="PROK_CO2_ANHYDRASE_1"/>
    <property type="match status" value="1"/>
</dbReference>
<protein>
    <recommendedName>
        <fullName evidence="3">carbonic anhydrase</fullName>
        <ecNumber evidence="3">4.2.1.1</ecNumber>
    </recommendedName>
</protein>
<evidence type="ECO:0000256" key="2">
    <source>
        <dbReference type="ARBA" id="ARBA00006217"/>
    </source>
</evidence>
<dbReference type="EMBL" id="JBHUDE010000085">
    <property type="protein sequence ID" value="MFD1608434.1"/>
    <property type="molecule type" value="Genomic_DNA"/>
</dbReference>
<comment type="cofactor">
    <cofactor evidence="1">
        <name>Zn(2+)</name>
        <dbReference type="ChEBI" id="CHEBI:29105"/>
    </cofactor>
</comment>
<evidence type="ECO:0000256" key="3">
    <source>
        <dbReference type="ARBA" id="ARBA00012925"/>
    </source>
</evidence>
<reference evidence="9" key="1">
    <citation type="journal article" date="2019" name="Int. J. Syst. Evol. Microbiol.">
        <title>The Global Catalogue of Microorganisms (GCM) 10K type strain sequencing project: providing services to taxonomists for standard genome sequencing and annotation.</title>
        <authorList>
            <consortium name="The Broad Institute Genomics Platform"/>
            <consortium name="The Broad Institute Genome Sequencing Center for Infectious Disease"/>
            <person name="Wu L."/>
            <person name="Ma J."/>
        </authorList>
    </citation>
    <scope>NUCLEOTIDE SEQUENCE [LARGE SCALE GENOMIC DNA]</scope>
    <source>
        <strain evidence="9">CGMCC 1.12376</strain>
    </source>
</reference>
<dbReference type="EC" id="4.2.1.1" evidence="3"/>
<proteinExistence type="inferred from homology"/>
<name>A0ABW4HUH6_9BACI</name>
<keyword evidence="6" id="KW-0456">Lyase</keyword>
<keyword evidence="4" id="KW-0479">Metal-binding</keyword>